<dbReference type="AlphaFoldDB" id="A0AAU9E6H8"/>
<evidence type="ECO:0000313" key="4">
    <source>
        <dbReference type="Proteomes" id="UP001321786"/>
    </source>
</evidence>
<dbReference type="KEGG" id="hprf:HLPR_26770"/>
<dbReference type="InterPro" id="IPR011034">
    <property type="entry name" value="Formyl_transferase-like_C_sf"/>
</dbReference>
<dbReference type="GO" id="GO:0005829">
    <property type="term" value="C:cytosol"/>
    <property type="evidence" value="ECO:0007669"/>
    <property type="project" value="TreeGrafter"/>
</dbReference>
<dbReference type="EMBL" id="AP028654">
    <property type="protein sequence ID" value="BEP30346.1"/>
    <property type="molecule type" value="Genomic_DNA"/>
</dbReference>
<dbReference type="PANTHER" id="PTHR11138">
    <property type="entry name" value="METHIONYL-TRNA FORMYLTRANSFERASE"/>
    <property type="match status" value="1"/>
</dbReference>
<feature type="domain" description="Formyl transferase C-terminal" evidence="2">
    <location>
        <begin position="202"/>
        <end position="284"/>
    </location>
</feature>
<accession>A0AAU9E6H8</accession>
<dbReference type="Gene3D" id="3.40.50.12230">
    <property type="match status" value="1"/>
</dbReference>
<organism evidence="3 4">
    <name type="scientific">Helicovermis profundi</name>
    <dbReference type="NCBI Taxonomy" id="3065157"/>
    <lineage>
        <taxon>Bacteria</taxon>
        <taxon>Bacillati</taxon>
        <taxon>Bacillota</taxon>
        <taxon>Clostridia</taxon>
        <taxon>Helicovermis</taxon>
    </lineage>
</organism>
<dbReference type="InterPro" id="IPR036477">
    <property type="entry name" value="Formyl_transf_N_sf"/>
</dbReference>
<keyword evidence="4" id="KW-1185">Reference proteome</keyword>
<evidence type="ECO:0000259" key="2">
    <source>
        <dbReference type="Pfam" id="PF02911"/>
    </source>
</evidence>
<evidence type="ECO:0000313" key="3">
    <source>
        <dbReference type="EMBL" id="BEP30346.1"/>
    </source>
</evidence>
<dbReference type="RefSeq" id="WP_338535937.1">
    <property type="nucleotide sequence ID" value="NZ_AP028654.1"/>
</dbReference>
<dbReference type="Pfam" id="PF00551">
    <property type="entry name" value="Formyl_trans_N"/>
    <property type="match status" value="1"/>
</dbReference>
<proteinExistence type="predicted"/>
<dbReference type="InterPro" id="IPR005793">
    <property type="entry name" value="Formyl_trans_C"/>
</dbReference>
<feature type="domain" description="Formyl transferase N-terminal" evidence="1">
    <location>
        <begin position="2"/>
        <end position="174"/>
    </location>
</feature>
<evidence type="ECO:0000259" key="1">
    <source>
        <dbReference type="Pfam" id="PF00551"/>
    </source>
</evidence>
<dbReference type="Pfam" id="PF02911">
    <property type="entry name" value="Formyl_trans_C"/>
    <property type="match status" value="1"/>
</dbReference>
<dbReference type="CDD" id="cd08651">
    <property type="entry name" value="FMT_core_like_4"/>
    <property type="match status" value="1"/>
</dbReference>
<dbReference type="GO" id="GO:0004479">
    <property type="term" value="F:methionyl-tRNA formyltransferase activity"/>
    <property type="evidence" value="ECO:0007669"/>
    <property type="project" value="TreeGrafter"/>
</dbReference>
<gene>
    <name evidence="3" type="ORF">HLPR_26770</name>
</gene>
<dbReference type="InterPro" id="IPR002376">
    <property type="entry name" value="Formyl_transf_N"/>
</dbReference>
<reference evidence="3 4" key="1">
    <citation type="submission" date="2023-08" db="EMBL/GenBank/DDBJ databases">
        <title>Helicovermis profunda gen. nov., sp. nov., a novel mesophilic, fermentative bacterium within the Bacillota from a deep-sea hydrothermal vent chimney.</title>
        <authorList>
            <person name="Miyazaki U."/>
            <person name="Mizutani D."/>
            <person name="Hashimoto Y."/>
            <person name="Tame A."/>
            <person name="Sawayama S."/>
            <person name="Miyazaki J."/>
            <person name="Takai K."/>
            <person name="Nakagawa S."/>
        </authorList>
    </citation>
    <scope>NUCLEOTIDE SEQUENCE [LARGE SCALE GENOMIC DNA]</scope>
    <source>
        <strain evidence="3 4">S502</strain>
    </source>
</reference>
<sequence length="296" mass="33224">MKVLFIGSVESSYILLNELINHEVEICGVITKKESKFNSDFCDLASICASNNIEYVYSETSRDNDTFEFIKNKAPDIIYCFGWSYLLSEEIINIPKLGTVGFHPAKLPYNKGRHPLIWALVLGVKTTASTFFMIDEKADNGDLVSQIEVPIDIKDDANSLYNKVMQVAKEQVIQITKAFSEGSITFIKQNPNEGNVWRKRGKSDGKIDFRMTSMGIYNLVRGLSKPYVGAHFELNGCDYKVWSTEIVGISNSEYENIEPGKVISVYSDKSFTVKTGDGLIKILESDGIDLRVGDYL</sequence>
<dbReference type="Proteomes" id="UP001321786">
    <property type="component" value="Chromosome"/>
</dbReference>
<dbReference type="SUPFAM" id="SSF53328">
    <property type="entry name" value="Formyltransferase"/>
    <property type="match status" value="1"/>
</dbReference>
<dbReference type="SUPFAM" id="SSF50486">
    <property type="entry name" value="FMT C-terminal domain-like"/>
    <property type="match status" value="1"/>
</dbReference>
<dbReference type="PANTHER" id="PTHR11138:SF5">
    <property type="entry name" value="METHIONYL-TRNA FORMYLTRANSFERASE, MITOCHONDRIAL"/>
    <property type="match status" value="1"/>
</dbReference>
<protein>
    <submittedName>
        <fullName evidence="3">Formyltransferase family protein</fullName>
    </submittedName>
</protein>
<dbReference type="CDD" id="cd08702">
    <property type="entry name" value="Arna_FMT_C"/>
    <property type="match status" value="1"/>
</dbReference>
<name>A0AAU9E6H8_9FIRM</name>